<evidence type="ECO:0000256" key="10">
    <source>
        <dbReference type="ARBA" id="ARBA00051722"/>
    </source>
</evidence>
<dbReference type="InterPro" id="IPR056967">
    <property type="entry name" value="Fn3_Dep-1_1st"/>
</dbReference>
<dbReference type="PROSITE" id="PS50055">
    <property type="entry name" value="TYR_PHOSPHATASE_PTP"/>
    <property type="match status" value="1"/>
</dbReference>
<evidence type="ECO:0000256" key="6">
    <source>
        <dbReference type="ARBA" id="ARBA00022912"/>
    </source>
</evidence>
<dbReference type="InterPro" id="IPR036116">
    <property type="entry name" value="FN3_sf"/>
</dbReference>
<keyword evidence="3 12" id="KW-0812">Transmembrane</keyword>
<keyword evidence="8 12" id="KW-0472">Membrane</keyword>
<dbReference type="Pfam" id="PF24950">
    <property type="entry name" value="Fn3_Dep-1_6th"/>
    <property type="match status" value="1"/>
</dbReference>
<evidence type="ECO:0000256" key="11">
    <source>
        <dbReference type="SAM" id="MobiDB-lite"/>
    </source>
</evidence>
<dbReference type="InterPro" id="IPR056969">
    <property type="entry name" value="Fn3_Dep-1_6th"/>
</dbReference>
<sequence length="1512" mass="166251">MTHNLRSAAPWRRRRPVALTTIVFLLLLSFDAIAGESRVVIDNSTEKPASPPLPLLHDFPDSFKISKDPTDPSRLLNVFLPSNFHHFKQFIAKVTDISADVEFPLKDVNRTFLASPTDSSIINIHGLNAGHEYAIAVYGRVEGDSQLIKEEAIVMDPLPLDLSAPGASIRATHSNITMHVTKPEKALQDTFRVEYVQLDPPKRYPILDVHDITEQKDVVLYLGNLNPGKDYDVMVTSLRKGLPSQPWKNVITTKPLKPGQLLVQEVNATCVNFSWILPPESGADRFKIAYGILKGEQDMVKLEVPYGKQQVDLCRGIVPGYTFIFAVIAEKSNQISDPATISHTVRPLPAEDLKVVADFTRGKYRIDVKLPSRSTSKVDKCAISVFSDQLERMEDSVRAEESETFEEVPTMRCTSFMQLVPGRRYEISAATQSGPASGTKIFRSLALEPGFNLAAFGLTLSEDKGVLKLSWPPSEVAMQKVKDSWAKVVGNDTQLHMRVDPQSPQALTSLGALPVEEAVRQAETTPNKYETPLIVDQLRRGGCYHVQMYTVTSSGIVSTQKFEEYIRMSAPFVNLATEQITKNTAMLRINVAANPERDFAVAADVSDCSLNVVVTDTQATAIYDRTLRLQDSTVPAILLEGLRPYHRYAINSQIICGDSKEGVCGQKTRALPQMHFETSQDRPGPVQSLSVKTLNPYSVQASWTPPALPNGVITHYVVNVNPSDSSEKPWTVTVGTTTTDIGGGVDAVVDNLVGGQEYQISVQAVTEAGTGDLPAASDTIKIEMPIMAPPRPSSRIEILPNTVRSTDLTVRYNTVMFSTKHGLLTKVAVIAAQVSPDGKTNEHWLFESPNKTLTWGQVQRFDIWPPYVAVETAVEPLKRFSPRAISEVIGLDSTCGDQPNSAVCNGPLKPGSGYRFKLRLYTAPNLWTDTLYSDVVVTEPAQVGATFRSVFVVLIFLVLGGAFAFAVFFLFQRHQGKKGSKLPFAASSSSTSTSHPHHHNPKNPNPATSSNTSADPSSKESQWAALKMIMAERAADSLAKLGLYPASSSGSGSASTASSTTTNANPGGANNPTSILCNGGAGGGNNNKDEPMDTSTGASPNGGLGPNGPFNIHHRRSKSLRERTGVDQRLERLPSGPPPGHKSVLWTVIKGNNLDKSRPIRITDFPEHVRLMSADSDFRFSEEYEDLRNVGNGQTCIAADLTVNRSKNRFTNILPFDHSRVKLIPTDDEDGSDYINANYIPGFNSRREFIAAQGPLPSTRDDFWRVVWEQQCPAIIALTKCVEKGRDKCHQYWPDNSQRSVLYGDVEVTLVSESIYEEFVVRDLRLQHLGENGSPARSVIHYHYMAWPDFGVPEDPTGIVNFARLFRANLPPAPTNKPTIVHCSAGVGRSGSFVAMDRLMQHIEIGKHIDVFGTVYEMRMERCHMVQNEQQYIFIHHCLLYILQHFYPHLINPLGIPIAHFGFVPPTPGFGQPNPMTFGNAPAAPPGTTPRIEVHQNPAFIEDDEGIAESGL</sequence>
<evidence type="ECO:0000313" key="18">
    <source>
        <dbReference type="WBParaSite" id="Pan_g4338.t1"/>
    </source>
</evidence>
<keyword evidence="6" id="KW-0904">Protein phosphatase</keyword>
<comment type="subcellular location">
    <subcellularLocation>
        <location evidence="1">Membrane</location>
        <topology evidence="1">Single-pass type I membrane protein</topology>
    </subcellularLocation>
</comment>
<dbReference type="Pfam" id="PF25300">
    <property type="entry name" value="Fn3_Dep-1_3rd"/>
    <property type="match status" value="1"/>
</dbReference>
<evidence type="ECO:0000259" key="14">
    <source>
        <dbReference type="PROSITE" id="PS50055"/>
    </source>
</evidence>
<dbReference type="PROSITE" id="PS00383">
    <property type="entry name" value="TYR_PHOSPHATASE_1"/>
    <property type="match status" value="1"/>
</dbReference>
<evidence type="ECO:0000259" key="16">
    <source>
        <dbReference type="PROSITE" id="PS50853"/>
    </source>
</evidence>
<feature type="domain" description="Tyrosine-protein phosphatase" evidence="14">
    <location>
        <begin position="1180"/>
        <end position="1442"/>
    </location>
</feature>
<evidence type="ECO:0000256" key="2">
    <source>
        <dbReference type="ARBA" id="ARBA00013064"/>
    </source>
</evidence>
<dbReference type="Pfam" id="PF24946">
    <property type="entry name" value="Fn3_Dep-1_4th"/>
    <property type="match status" value="1"/>
</dbReference>
<feature type="compositionally biased region" description="Basic and acidic residues" evidence="11">
    <location>
        <begin position="1119"/>
        <end position="1132"/>
    </location>
</feature>
<feature type="domain" description="Tyrosine specific protein phosphatases" evidence="15">
    <location>
        <begin position="1360"/>
        <end position="1433"/>
    </location>
</feature>
<dbReference type="PANTHER" id="PTHR46957">
    <property type="entry name" value="CYTOKINE RECEPTOR"/>
    <property type="match status" value="1"/>
</dbReference>
<dbReference type="PANTHER" id="PTHR46957:SF3">
    <property type="entry name" value="CYTOKINE RECEPTOR"/>
    <property type="match status" value="1"/>
</dbReference>
<dbReference type="Gene3D" id="2.60.40.10">
    <property type="entry name" value="Immunoglobulins"/>
    <property type="match status" value="2"/>
</dbReference>
<evidence type="ECO:0000256" key="4">
    <source>
        <dbReference type="ARBA" id="ARBA00022729"/>
    </source>
</evidence>
<dbReference type="SUPFAM" id="SSF49265">
    <property type="entry name" value="Fibronectin type III"/>
    <property type="match status" value="2"/>
</dbReference>
<evidence type="ECO:0000256" key="5">
    <source>
        <dbReference type="ARBA" id="ARBA00022801"/>
    </source>
</evidence>
<dbReference type="PROSITE" id="PS50056">
    <property type="entry name" value="TYR_PHOSPHATASE_2"/>
    <property type="match status" value="1"/>
</dbReference>
<dbReference type="Gene3D" id="3.90.190.10">
    <property type="entry name" value="Protein tyrosine phosphatase superfamily"/>
    <property type="match status" value="1"/>
</dbReference>
<dbReference type="Pfam" id="PF24943">
    <property type="entry name" value="Fn3_Dep-1_2nd"/>
    <property type="match status" value="1"/>
</dbReference>
<evidence type="ECO:0000256" key="13">
    <source>
        <dbReference type="SAM" id="SignalP"/>
    </source>
</evidence>
<dbReference type="GO" id="GO:0016020">
    <property type="term" value="C:membrane"/>
    <property type="evidence" value="ECO:0007669"/>
    <property type="project" value="UniProtKB-SubCell"/>
</dbReference>
<dbReference type="InterPro" id="IPR000242">
    <property type="entry name" value="PTP_cat"/>
</dbReference>
<evidence type="ECO:0000259" key="15">
    <source>
        <dbReference type="PROSITE" id="PS50056"/>
    </source>
</evidence>
<keyword evidence="5" id="KW-0378">Hydrolase</keyword>
<dbReference type="InterPro" id="IPR000387">
    <property type="entry name" value="Tyr_Pase_dom"/>
</dbReference>
<dbReference type="WBParaSite" id="Pan_g4338.t1">
    <property type="protein sequence ID" value="Pan_g4338.t1"/>
    <property type="gene ID" value="Pan_g4338"/>
</dbReference>
<feature type="region of interest" description="Disordered" evidence="11">
    <location>
        <begin position="1045"/>
        <end position="1144"/>
    </location>
</feature>
<feature type="region of interest" description="Disordered" evidence="11">
    <location>
        <begin position="981"/>
        <end position="1021"/>
    </location>
</feature>
<dbReference type="Pfam" id="PF00102">
    <property type="entry name" value="Y_phosphatase"/>
    <property type="match status" value="1"/>
</dbReference>
<dbReference type="Pfam" id="PF24942">
    <property type="entry name" value="Fn3_Dep-1_1st"/>
    <property type="match status" value="1"/>
</dbReference>
<dbReference type="GO" id="GO:0004725">
    <property type="term" value="F:protein tyrosine phosphatase activity"/>
    <property type="evidence" value="ECO:0007669"/>
    <property type="project" value="UniProtKB-EC"/>
</dbReference>
<reference evidence="17" key="1">
    <citation type="journal article" date="2013" name="Genetics">
        <title>The draft genome and transcriptome of Panagrellus redivivus are shaped by the harsh demands of a free-living lifestyle.</title>
        <authorList>
            <person name="Srinivasan J."/>
            <person name="Dillman A.R."/>
            <person name="Macchietto M.G."/>
            <person name="Heikkinen L."/>
            <person name="Lakso M."/>
            <person name="Fracchia K.M."/>
            <person name="Antoshechkin I."/>
            <person name="Mortazavi A."/>
            <person name="Wong G."/>
            <person name="Sternberg P.W."/>
        </authorList>
    </citation>
    <scope>NUCLEOTIDE SEQUENCE [LARGE SCALE GENOMIC DNA]</scope>
    <source>
        <strain evidence="17">MT8872</strain>
    </source>
</reference>
<dbReference type="InterPro" id="IPR003961">
    <property type="entry name" value="FN3_dom"/>
</dbReference>
<dbReference type="SMART" id="SM00404">
    <property type="entry name" value="PTPc_motif"/>
    <property type="match status" value="1"/>
</dbReference>
<dbReference type="Pfam" id="PF00041">
    <property type="entry name" value="fn3"/>
    <property type="match status" value="1"/>
</dbReference>
<feature type="domain" description="Fibronectin type-III" evidence="16">
    <location>
        <begin position="257"/>
        <end position="350"/>
    </location>
</feature>
<evidence type="ECO:0000256" key="3">
    <source>
        <dbReference type="ARBA" id="ARBA00022692"/>
    </source>
</evidence>
<dbReference type="PROSITE" id="PS50853">
    <property type="entry name" value="FN3"/>
    <property type="match status" value="2"/>
</dbReference>
<dbReference type="InterPro" id="IPR056970">
    <property type="entry name" value="Fn3_Dep-1_4th"/>
</dbReference>
<feature type="compositionally biased region" description="Polar residues" evidence="11">
    <location>
        <begin position="1009"/>
        <end position="1021"/>
    </location>
</feature>
<dbReference type="InterPro" id="IPR057482">
    <property type="entry name" value="Fn3_Dep-1_3rd"/>
</dbReference>
<dbReference type="InterPro" id="IPR029021">
    <property type="entry name" value="Prot-tyrosine_phosphatase-like"/>
</dbReference>
<feature type="chain" id="PRO_5028812561" description="protein-tyrosine-phosphatase" evidence="13">
    <location>
        <begin position="35"/>
        <end position="1512"/>
    </location>
</feature>
<dbReference type="Proteomes" id="UP000492821">
    <property type="component" value="Unassembled WGS sequence"/>
</dbReference>
<evidence type="ECO:0000313" key="17">
    <source>
        <dbReference type="Proteomes" id="UP000492821"/>
    </source>
</evidence>
<evidence type="ECO:0000256" key="12">
    <source>
        <dbReference type="SAM" id="Phobius"/>
    </source>
</evidence>
<dbReference type="InterPro" id="IPR056966">
    <property type="entry name" value="Fn3_Dep-1_5th"/>
</dbReference>
<dbReference type="InterPro" id="IPR056968">
    <property type="entry name" value="Fn3_Dep-1_2nd"/>
</dbReference>
<dbReference type="InterPro" id="IPR013783">
    <property type="entry name" value="Ig-like_fold"/>
</dbReference>
<dbReference type="SUPFAM" id="SSF52799">
    <property type="entry name" value="(Phosphotyrosine protein) phosphatases II"/>
    <property type="match status" value="1"/>
</dbReference>
<dbReference type="SMART" id="SM00194">
    <property type="entry name" value="PTPc"/>
    <property type="match status" value="1"/>
</dbReference>
<name>A0A7E4VXE1_PANRE</name>
<feature type="signal peptide" evidence="13">
    <location>
        <begin position="1"/>
        <end position="34"/>
    </location>
</feature>
<dbReference type="SMART" id="SM00060">
    <property type="entry name" value="FN3"/>
    <property type="match status" value="4"/>
</dbReference>
<feature type="transmembrane region" description="Helical" evidence="12">
    <location>
        <begin position="950"/>
        <end position="971"/>
    </location>
</feature>
<evidence type="ECO:0000256" key="1">
    <source>
        <dbReference type="ARBA" id="ARBA00004479"/>
    </source>
</evidence>
<feature type="compositionally biased region" description="Low complexity" evidence="11">
    <location>
        <begin position="1046"/>
        <end position="1073"/>
    </location>
</feature>
<accession>A0A7E4VXE1</accession>
<dbReference type="PRINTS" id="PR00700">
    <property type="entry name" value="PRTYPHPHTASE"/>
</dbReference>
<dbReference type="InterPro" id="IPR050713">
    <property type="entry name" value="RTP_Phos/Ushers"/>
</dbReference>
<dbReference type="InterPro" id="IPR016130">
    <property type="entry name" value="Tyr_Pase_AS"/>
</dbReference>
<evidence type="ECO:0000256" key="9">
    <source>
        <dbReference type="ARBA" id="ARBA00023180"/>
    </source>
</evidence>
<reference evidence="18" key="2">
    <citation type="submission" date="2020-10" db="UniProtKB">
        <authorList>
            <consortium name="WormBaseParasite"/>
        </authorList>
    </citation>
    <scope>IDENTIFICATION</scope>
</reference>
<evidence type="ECO:0000256" key="8">
    <source>
        <dbReference type="ARBA" id="ARBA00023136"/>
    </source>
</evidence>
<evidence type="ECO:0000256" key="7">
    <source>
        <dbReference type="ARBA" id="ARBA00022989"/>
    </source>
</evidence>
<keyword evidence="4 13" id="KW-0732">Signal</keyword>
<feature type="domain" description="Fibronectin type-III" evidence="16">
    <location>
        <begin position="685"/>
        <end position="785"/>
    </location>
</feature>
<dbReference type="CDD" id="cd00063">
    <property type="entry name" value="FN3"/>
    <property type="match status" value="2"/>
</dbReference>
<feature type="compositionally biased region" description="Low complexity" evidence="11">
    <location>
        <begin position="985"/>
        <end position="994"/>
    </location>
</feature>
<proteinExistence type="predicted"/>
<dbReference type="FunFam" id="3.90.190.10:FF:000009">
    <property type="entry name" value="Receptor-type tyrosine-protein phosphatase beta"/>
    <property type="match status" value="1"/>
</dbReference>
<keyword evidence="9" id="KW-0325">Glycoprotein</keyword>
<comment type="catalytic activity">
    <reaction evidence="10">
        <text>O-phospho-L-tyrosyl-[protein] + H2O = L-tyrosyl-[protein] + phosphate</text>
        <dbReference type="Rhea" id="RHEA:10684"/>
        <dbReference type="Rhea" id="RHEA-COMP:10136"/>
        <dbReference type="Rhea" id="RHEA-COMP:20101"/>
        <dbReference type="ChEBI" id="CHEBI:15377"/>
        <dbReference type="ChEBI" id="CHEBI:43474"/>
        <dbReference type="ChEBI" id="CHEBI:46858"/>
        <dbReference type="ChEBI" id="CHEBI:61978"/>
        <dbReference type="EC" id="3.1.3.48"/>
    </reaction>
</comment>
<organism evidence="17 18">
    <name type="scientific">Panagrellus redivivus</name>
    <name type="common">Microworm</name>
    <dbReference type="NCBI Taxonomy" id="6233"/>
    <lineage>
        <taxon>Eukaryota</taxon>
        <taxon>Metazoa</taxon>
        <taxon>Ecdysozoa</taxon>
        <taxon>Nematoda</taxon>
        <taxon>Chromadorea</taxon>
        <taxon>Rhabditida</taxon>
        <taxon>Tylenchina</taxon>
        <taxon>Panagrolaimomorpha</taxon>
        <taxon>Panagrolaimoidea</taxon>
        <taxon>Panagrolaimidae</taxon>
        <taxon>Panagrellus</taxon>
    </lineage>
</organism>
<dbReference type="EC" id="3.1.3.48" evidence="2"/>
<protein>
    <recommendedName>
        <fullName evidence="2">protein-tyrosine-phosphatase</fullName>
        <ecNumber evidence="2">3.1.3.48</ecNumber>
    </recommendedName>
</protein>
<dbReference type="InterPro" id="IPR003595">
    <property type="entry name" value="Tyr_Pase_cat"/>
</dbReference>
<keyword evidence="17" id="KW-1185">Reference proteome</keyword>
<dbReference type="Pfam" id="PF24940">
    <property type="entry name" value="Fn3_Dep-1_5th"/>
    <property type="match status" value="1"/>
</dbReference>
<keyword evidence="7 12" id="KW-1133">Transmembrane helix</keyword>